<reference evidence="1" key="1">
    <citation type="submission" date="2021-01" db="EMBL/GenBank/DDBJ databases">
        <authorList>
            <person name="Corre E."/>
            <person name="Pelletier E."/>
            <person name="Niang G."/>
            <person name="Scheremetjew M."/>
            <person name="Finn R."/>
            <person name="Kale V."/>
            <person name="Holt S."/>
            <person name="Cochrane G."/>
            <person name="Meng A."/>
            <person name="Brown T."/>
            <person name="Cohen L."/>
        </authorList>
    </citation>
    <scope>NUCLEOTIDE SEQUENCE</scope>
    <source>
        <strain evidence="1">CCAP1064/1</strain>
    </source>
</reference>
<evidence type="ECO:0000313" key="1">
    <source>
        <dbReference type="EMBL" id="CAD8422746.1"/>
    </source>
</evidence>
<proteinExistence type="predicted"/>
<protein>
    <submittedName>
        <fullName evidence="1">Uncharacterized protein</fullName>
    </submittedName>
</protein>
<name>A0A7S0GIS7_9STRA</name>
<sequence length="102" mass="11520">MSAVFGTPVRGTAGISRWNFALVRVGGYGYVRGGRKRLTPLAPKGNAAHGYIPHLLHSHRTVTTRFTQSSIVHTFRERFSRRVPIHRIGTTFGNHPRQFLLR</sequence>
<accession>A0A7S0GIS7</accession>
<dbReference type="AlphaFoldDB" id="A0A7S0GIS7"/>
<dbReference type="EMBL" id="HBEL01040617">
    <property type="protein sequence ID" value="CAD8422746.1"/>
    <property type="molecule type" value="Transcribed_RNA"/>
</dbReference>
<organism evidence="1">
    <name type="scientific">Proboscia inermis</name>
    <dbReference type="NCBI Taxonomy" id="420281"/>
    <lineage>
        <taxon>Eukaryota</taxon>
        <taxon>Sar</taxon>
        <taxon>Stramenopiles</taxon>
        <taxon>Ochrophyta</taxon>
        <taxon>Bacillariophyta</taxon>
        <taxon>Coscinodiscophyceae</taxon>
        <taxon>Rhizosoleniophycidae</taxon>
        <taxon>Rhizosoleniales</taxon>
        <taxon>Rhizosoleniaceae</taxon>
        <taxon>Proboscia</taxon>
    </lineage>
</organism>
<gene>
    <name evidence="1" type="ORF">PINE0816_LOCUS18903</name>
</gene>